<dbReference type="SUPFAM" id="SSF88713">
    <property type="entry name" value="Glycoside hydrolase/deacetylase"/>
    <property type="match status" value="1"/>
</dbReference>
<keyword evidence="2" id="KW-0732">Signal</keyword>
<name>A0A2P6VIX1_9CHLO</name>
<feature type="compositionally biased region" description="Pro residues" evidence="1">
    <location>
        <begin position="356"/>
        <end position="384"/>
    </location>
</feature>
<evidence type="ECO:0000259" key="3">
    <source>
        <dbReference type="Pfam" id="PF01522"/>
    </source>
</evidence>
<accession>A0A2P6VIX1</accession>
<feature type="region of interest" description="Disordered" evidence="1">
    <location>
        <begin position="426"/>
        <end position="452"/>
    </location>
</feature>
<proteinExistence type="predicted"/>
<evidence type="ECO:0000313" key="5">
    <source>
        <dbReference type="Proteomes" id="UP000239649"/>
    </source>
</evidence>
<dbReference type="PANTHER" id="PTHR45985:SF3">
    <property type="entry name" value="CHITIN DEACETYLASE-LIKE 4"/>
    <property type="match status" value="1"/>
</dbReference>
<reference evidence="4 5" key="1">
    <citation type="journal article" date="2018" name="Plant J.">
        <title>Genome sequences of Chlorella sorokiniana UTEX 1602 and Micractinium conductrix SAG 241.80: implications to maltose excretion by a green alga.</title>
        <authorList>
            <person name="Arriola M.B."/>
            <person name="Velmurugan N."/>
            <person name="Zhang Y."/>
            <person name="Plunkett M.H."/>
            <person name="Hondzo H."/>
            <person name="Barney B.M."/>
        </authorList>
    </citation>
    <scope>NUCLEOTIDE SEQUENCE [LARGE SCALE GENOMIC DNA]</scope>
    <source>
        <strain evidence="4 5">SAG 241.80</strain>
    </source>
</reference>
<dbReference type="AlphaFoldDB" id="A0A2P6VIX1"/>
<evidence type="ECO:0000256" key="2">
    <source>
        <dbReference type="SAM" id="SignalP"/>
    </source>
</evidence>
<dbReference type="InterPro" id="IPR011330">
    <property type="entry name" value="Glyco_hydro/deAcase_b/a-brl"/>
</dbReference>
<keyword evidence="5" id="KW-1185">Reference proteome</keyword>
<dbReference type="Proteomes" id="UP000239649">
    <property type="component" value="Unassembled WGS sequence"/>
</dbReference>
<gene>
    <name evidence="4" type="ORF">C2E20_2541</name>
</gene>
<dbReference type="GO" id="GO:0005975">
    <property type="term" value="P:carbohydrate metabolic process"/>
    <property type="evidence" value="ECO:0007669"/>
    <property type="project" value="InterPro"/>
</dbReference>
<protein>
    <submittedName>
        <fullName evidence="4">Polysaccharide deacetylase</fullName>
    </submittedName>
</protein>
<dbReference type="STRING" id="554055.A0A2P6VIX1"/>
<comment type="caution">
    <text evidence="4">The sequence shown here is derived from an EMBL/GenBank/DDBJ whole genome shotgun (WGS) entry which is preliminary data.</text>
</comment>
<dbReference type="PANTHER" id="PTHR45985">
    <property type="match status" value="1"/>
</dbReference>
<dbReference type="InterPro" id="IPR052740">
    <property type="entry name" value="CE4"/>
</dbReference>
<feature type="compositionally biased region" description="Low complexity" evidence="1">
    <location>
        <begin position="385"/>
        <end position="398"/>
    </location>
</feature>
<feature type="chain" id="PRO_5015153110" evidence="2">
    <location>
        <begin position="22"/>
        <end position="473"/>
    </location>
</feature>
<feature type="region of interest" description="Disordered" evidence="1">
    <location>
        <begin position="345"/>
        <end position="398"/>
    </location>
</feature>
<feature type="domain" description="NodB homology" evidence="3">
    <location>
        <begin position="61"/>
        <end position="183"/>
    </location>
</feature>
<evidence type="ECO:0000313" key="4">
    <source>
        <dbReference type="EMBL" id="PSC74020.1"/>
    </source>
</evidence>
<dbReference type="CDD" id="cd10919">
    <property type="entry name" value="CE4_CDA_like"/>
    <property type="match status" value="1"/>
</dbReference>
<organism evidence="4 5">
    <name type="scientific">Micractinium conductrix</name>
    <dbReference type="NCBI Taxonomy" id="554055"/>
    <lineage>
        <taxon>Eukaryota</taxon>
        <taxon>Viridiplantae</taxon>
        <taxon>Chlorophyta</taxon>
        <taxon>core chlorophytes</taxon>
        <taxon>Trebouxiophyceae</taxon>
        <taxon>Chlorellales</taxon>
        <taxon>Chlorellaceae</taxon>
        <taxon>Chlorella clade</taxon>
        <taxon>Micractinium</taxon>
    </lineage>
</organism>
<feature type="signal peptide" evidence="2">
    <location>
        <begin position="1"/>
        <end position="21"/>
    </location>
</feature>
<dbReference type="GO" id="GO:0016810">
    <property type="term" value="F:hydrolase activity, acting on carbon-nitrogen (but not peptide) bonds"/>
    <property type="evidence" value="ECO:0007669"/>
    <property type="project" value="InterPro"/>
</dbReference>
<dbReference type="Pfam" id="PF01522">
    <property type="entry name" value="Polysacc_deac_1"/>
    <property type="match status" value="1"/>
</dbReference>
<sequence length="473" mass="48177">MRATALLRTAVLVLAAAVAGAGSLPAWYRCTCPPAGAGAGAAPCVCPSTAAPGGLAPADTPQFVLFTHDDALTSTTNAAFHTVLDGKRSANGCPAAATFFTTSDYTDCTLTKALHDAGHEIADHTVHHYDLSGNSKAQVVDAVVGARAKLAACGIPAKSIAGFRQPYLSSNPTVRQVLLENGFLYDSTILETPQTSLSSGQGARVWPYTMQDGVPQNCAWFAPAQNCTTTERYPGLFEVPVWDLDAIGDYAMDYGSASQPAFDVLKANFDAAYAGNRAPFPIFVHTPWFSKPATNLADMIKFADYALSKPHVYFVTMQQLLAWMRNPVPASALTPAALGCGAPGGVGPARAAAVPSPRPPPPPSPVQSPPPPPPSPSPASPPPEGTAGSMATAGAPQMASISASPPAAVPVVLNAVEVVLLPSPSPPTFELQSSAPLAQPPTPGSDGAAAARGGSLGAALACALALLGLALAA</sequence>
<evidence type="ECO:0000256" key="1">
    <source>
        <dbReference type="SAM" id="MobiDB-lite"/>
    </source>
</evidence>
<dbReference type="OrthoDB" id="504708at2759"/>
<dbReference type="EMBL" id="LHPF02000005">
    <property type="protein sequence ID" value="PSC74020.1"/>
    <property type="molecule type" value="Genomic_DNA"/>
</dbReference>
<dbReference type="InterPro" id="IPR002509">
    <property type="entry name" value="NODB_dom"/>
</dbReference>
<dbReference type="Gene3D" id="3.20.20.370">
    <property type="entry name" value="Glycoside hydrolase/deacetylase"/>
    <property type="match status" value="1"/>
</dbReference>